<keyword evidence="2" id="KW-1185">Reference proteome</keyword>
<protein>
    <submittedName>
        <fullName evidence="1">Uncharacterized protein</fullName>
    </submittedName>
</protein>
<evidence type="ECO:0000313" key="1">
    <source>
        <dbReference type="EMBL" id="CAI6365263.1"/>
    </source>
</evidence>
<organism evidence="1 2">
    <name type="scientific">Macrosiphum euphorbiae</name>
    <name type="common">potato aphid</name>
    <dbReference type="NCBI Taxonomy" id="13131"/>
    <lineage>
        <taxon>Eukaryota</taxon>
        <taxon>Metazoa</taxon>
        <taxon>Ecdysozoa</taxon>
        <taxon>Arthropoda</taxon>
        <taxon>Hexapoda</taxon>
        <taxon>Insecta</taxon>
        <taxon>Pterygota</taxon>
        <taxon>Neoptera</taxon>
        <taxon>Paraneoptera</taxon>
        <taxon>Hemiptera</taxon>
        <taxon>Sternorrhyncha</taxon>
        <taxon>Aphidomorpha</taxon>
        <taxon>Aphidoidea</taxon>
        <taxon>Aphididae</taxon>
        <taxon>Macrosiphini</taxon>
        <taxon>Macrosiphum</taxon>
    </lineage>
</organism>
<gene>
    <name evidence="1" type="ORF">MEUPH1_LOCUS19999</name>
</gene>
<reference evidence="1 2" key="1">
    <citation type="submission" date="2023-01" db="EMBL/GenBank/DDBJ databases">
        <authorList>
            <person name="Whitehead M."/>
        </authorList>
    </citation>
    <scope>NUCLEOTIDE SEQUENCE [LARGE SCALE GENOMIC DNA]</scope>
</reference>
<name>A0AAV0XBH2_9HEMI</name>
<dbReference type="Proteomes" id="UP001160148">
    <property type="component" value="Unassembled WGS sequence"/>
</dbReference>
<accession>A0AAV0XBH2</accession>
<sequence>MVQLAQRAARRLNKNDSVKRLSVAAVAGRWNCGVDAAAAAAERRSPARRPTNDVGAGWGGVLRRVNEGRLQRDFMFQPGPRTALSVWVASAEHRI</sequence>
<proteinExistence type="predicted"/>
<dbReference type="EMBL" id="CARXXK010000004">
    <property type="protein sequence ID" value="CAI6365263.1"/>
    <property type="molecule type" value="Genomic_DNA"/>
</dbReference>
<evidence type="ECO:0000313" key="2">
    <source>
        <dbReference type="Proteomes" id="UP001160148"/>
    </source>
</evidence>
<dbReference type="AlphaFoldDB" id="A0AAV0XBH2"/>
<comment type="caution">
    <text evidence="1">The sequence shown here is derived from an EMBL/GenBank/DDBJ whole genome shotgun (WGS) entry which is preliminary data.</text>
</comment>